<gene>
    <name evidence="2" type="ORF">CD29_19765</name>
</gene>
<feature type="transmembrane region" description="Helical" evidence="1">
    <location>
        <begin position="7"/>
        <end position="24"/>
    </location>
</feature>
<name>A0A0A3HQN4_9BACL</name>
<keyword evidence="1" id="KW-0812">Transmembrane</keyword>
<comment type="caution">
    <text evidence="2">The sequence shown here is derived from an EMBL/GenBank/DDBJ whole genome shotgun (WGS) entry which is preliminary data.</text>
</comment>
<keyword evidence="1" id="KW-1133">Transmembrane helix</keyword>
<sequence length="65" mass="7267">MKKLGLLLLFIGIVLIAIFMIADIEMTVEFWLIGFVISMVVSTAGFILLIADLAKAIKEEKRAKR</sequence>
<dbReference type="RefSeq" id="WP_036190520.1">
    <property type="nucleotide sequence ID" value="NZ_AVDA01000049.1"/>
</dbReference>
<accession>A0A0A3HQN4</accession>
<keyword evidence="1" id="KW-0472">Membrane</keyword>
<evidence type="ECO:0000256" key="1">
    <source>
        <dbReference type="SAM" id="Phobius"/>
    </source>
</evidence>
<dbReference type="AlphaFoldDB" id="A0A0A3HQN4"/>
<proteinExistence type="predicted"/>
<dbReference type="EMBL" id="JPVN01000049">
    <property type="protein sequence ID" value="KGR73540.1"/>
    <property type="molecule type" value="Genomic_DNA"/>
</dbReference>
<organism evidence="2 3">
    <name type="scientific">Ureibacillus manganicus DSM 26584</name>
    <dbReference type="NCBI Taxonomy" id="1384049"/>
    <lineage>
        <taxon>Bacteria</taxon>
        <taxon>Bacillati</taxon>
        <taxon>Bacillota</taxon>
        <taxon>Bacilli</taxon>
        <taxon>Bacillales</taxon>
        <taxon>Caryophanaceae</taxon>
        <taxon>Ureibacillus</taxon>
    </lineage>
</organism>
<dbReference type="Proteomes" id="UP000030416">
    <property type="component" value="Unassembled WGS sequence"/>
</dbReference>
<evidence type="ECO:0000313" key="2">
    <source>
        <dbReference type="EMBL" id="KGR73540.1"/>
    </source>
</evidence>
<evidence type="ECO:0000313" key="3">
    <source>
        <dbReference type="Proteomes" id="UP000030416"/>
    </source>
</evidence>
<dbReference type="OrthoDB" id="2739988at2"/>
<feature type="transmembrane region" description="Helical" evidence="1">
    <location>
        <begin position="30"/>
        <end position="54"/>
    </location>
</feature>
<reference evidence="2 3" key="1">
    <citation type="submission" date="2014-02" db="EMBL/GenBank/DDBJ databases">
        <title>Draft genome sequence of Lysinibacillus manganicus DSM 26584T.</title>
        <authorList>
            <person name="Zhang F."/>
            <person name="Wang G."/>
            <person name="Zhang L."/>
        </authorList>
    </citation>
    <scope>NUCLEOTIDE SEQUENCE [LARGE SCALE GENOMIC DNA]</scope>
    <source>
        <strain evidence="2 3">DSM 26584</strain>
    </source>
</reference>
<protein>
    <submittedName>
        <fullName evidence="2">Uncharacterized protein</fullName>
    </submittedName>
</protein>
<keyword evidence="3" id="KW-1185">Reference proteome</keyword>
<dbReference type="eggNOG" id="ENOG5030C83">
    <property type="taxonomic scope" value="Bacteria"/>
</dbReference>